<dbReference type="EMBL" id="CACVKT020007264">
    <property type="protein sequence ID" value="CAC5406571.1"/>
    <property type="molecule type" value="Genomic_DNA"/>
</dbReference>
<dbReference type="SUPFAM" id="SSF56672">
    <property type="entry name" value="DNA/RNA polymerases"/>
    <property type="match status" value="1"/>
</dbReference>
<dbReference type="Pfam" id="PF00078">
    <property type="entry name" value="RVT_1"/>
    <property type="match status" value="1"/>
</dbReference>
<dbReference type="SUPFAM" id="SSF56219">
    <property type="entry name" value="DNase I-like"/>
    <property type="match status" value="1"/>
</dbReference>
<dbReference type="OrthoDB" id="10014409at2759"/>
<dbReference type="PANTHER" id="PTHR47027">
    <property type="entry name" value="REVERSE TRANSCRIPTASE DOMAIN-CONTAINING PROTEIN"/>
    <property type="match status" value="1"/>
</dbReference>
<dbReference type="Proteomes" id="UP000507470">
    <property type="component" value="Unassembled WGS sequence"/>
</dbReference>
<accession>A0A6J8DG15</accession>
<name>A0A6J8DG15_MYTCO</name>
<feature type="region of interest" description="Disordered" evidence="1">
    <location>
        <begin position="225"/>
        <end position="282"/>
    </location>
</feature>
<dbReference type="InterPro" id="IPR036691">
    <property type="entry name" value="Endo/exonu/phosph_ase_sf"/>
</dbReference>
<feature type="compositionally biased region" description="Low complexity" evidence="1">
    <location>
        <begin position="255"/>
        <end position="270"/>
    </location>
</feature>
<proteinExistence type="predicted"/>
<feature type="domain" description="Reverse transcriptase" evidence="3">
    <location>
        <begin position="1031"/>
        <end position="1292"/>
    </location>
</feature>
<dbReference type="PROSITE" id="PS50878">
    <property type="entry name" value="RT_POL"/>
    <property type="match status" value="1"/>
</dbReference>
<evidence type="ECO:0000313" key="5">
    <source>
        <dbReference type="Proteomes" id="UP000507470"/>
    </source>
</evidence>
<feature type="region of interest" description="Disordered" evidence="1">
    <location>
        <begin position="449"/>
        <end position="474"/>
    </location>
</feature>
<feature type="compositionally biased region" description="Polar residues" evidence="1">
    <location>
        <begin position="449"/>
        <end position="458"/>
    </location>
</feature>
<protein>
    <recommendedName>
        <fullName evidence="6">Reverse transcriptase domain-containing protein</fullName>
    </recommendedName>
</protein>
<feature type="compositionally biased region" description="Basic and acidic residues" evidence="1">
    <location>
        <begin position="412"/>
        <end position="428"/>
    </location>
</feature>
<evidence type="ECO:0000313" key="4">
    <source>
        <dbReference type="EMBL" id="CAC5406571.1"/>
    </source>
</evidence>
<dbReference type="InterPro" id="IPR000477">
    <property type="entry name" value="RT_dom"/>
</dbReference>
<dbReference type="InterPro" id="IPR002219">
    <property type="entry name" value="PKC_DAG/PE"/>
</dbReference>
<dbReference type="PANTHER" id="PTHR47027:SF20">
    <property type="entry name" value="REVERSE TRANSCRIPTASE-LIKE PROTEIN WITH RNA-DIRECTED DNA POLYMERASE DOMAIN"/>
    <property type="match status" value="1"/>
</dbReference>
<dbReference type="InterPro" id="IPR043502">
    <property type="entry name" value="DNA/RNA_pol_sf"/>
</dbReference>
<sequence length="1669" mass="191143">MDNTKINNSCIDIHILNEKLAQTLKTALQTWETPNHVTNDRESQCNVSASEEKCYVCKRNCKTRAVQCVNGHWVHYRCERLQEEDISKLEKGDYPYSCRLCCKENEVHFIDCNASPQTAQKHDIQNKENKDHSMTTSKLPIRNNVLSIEHHVLEDNVNSTNHISIAESLLREEIGKNCPSCNDILDDECTCTVCNDIFHSKCIDKNTETCYGCIGVNDQLSVNVPKEKPEKNHNNTTETFTVDDKSKEAHYNNPTTVKSSISSSKTNKNNQTAIEPDNNKQETVIPKEIRQIEQKLKKKEEQLKIKEAILNENATEKTTLLDRILNVESKNIELEHTIKTLHQAIDSKIKKKEENSSDDIVVGIRDRVTKYVLTKVDQELSQLLDMDKNKKLTSLAADYNPLSNGQNIRQPYGDHHLSHDRPSDRPSDDNSYSSQNYRLHTNQIYHHNDDLTQNTHGRQGNDGGPNHNVSSACPMSNFSYNSHYQDLRTHQPYHHNDYPNQYMYRHQGSDGGFYHNGSDGGLYHNVSPDCPTSDKCYSSQDKQFYTFQPYTYGHYSTPHEPRNCAGPSNQNAYRHQGSDGGSYHNVSPDCSMSNSYIGQNDVQRDYHQTNYSMNASRKCAVLSNLIEIVPAQDPNNHPCYSNSIHSTDTRTKCWKTNINHRDPEKIIKTVSNGDIPQSLDQSYGGDLNENVYSSTNSQRKTAISNFMSEHKLSTVECGITFIHPSGQAMSAIDYILFQDRYKGNVVKIEKLEINSNVSDHIPLMLSLKCDISYKKMKEHTNAKNSKVNWNKVDKNEYKTLLNEKLEKIKPISEKLNLDQAFEELTKIISDTTVKIAPRKRKGKKKKKLPLMNEEILQAVKGRKLPSLYETTWSTKRTWNLCRKEQGLERINARQQILDAKSSDTALFYKLIRKQRGEMGRFIEELIVENETYQTSDRVLEGWTKHFGDLAKKSNYQKFDQNHLEAVEDETKLILKICKENYSHEKVSIQELKNAVKKLNTNKAMDYYGITAENFIHASEILLEYLQLLINTSFEHCYIPNLLKIGTLFPVFKNKGDIKNAKNYRGITVTPTYSKIIEIIIKGRENNKILKHQNPLQKGFTAKSTPLLCELFIEEFERENKDLKLPTYVALLDGKSAFDVVVHKNLIRRLFQIGFSQQSILLISNLYENATSCVKWGNTLSYCLFNIEQGVRQGGPISADLYKVYINPLLQILSTSGLGAKIGNINCCAPTCADDVALISNNPFELQNMINIAVDFSQREGYLLQPQKSVVLPIKTCNKMLEIDQGFWKLKNIDMPIVQDSSHIGIKKSQKDSTNATITENIKKARRSMYSLMVAGLHGENGLDPETLISLFRTYILPVLTYGLEVLIPSGKNLDLIQQQHKRWIKQILSLKLNVADPAIYLLSGLLPLEAEIHIKIITLSGNITRAERSSLDWRIAERQLQIKTYSSNSWFIDLKKICGKYDIVELEQYLEKPLTKIEWKKFTTKKIHKYWEGAIKTKMKGYSTLRYLKCEYDIGRIHPLLKTTSANITEIKKLSICSKLVTGTYILQSNKAEYSNYATNPMCRLCNKTDETIEHFILLCETTSQIRTSLIGKILHEGSLVLARESLQTPIDLITFIINPYYYLSKKMCKNVEDRVGNHLVPLCRQLLYTLHSKRYDVLTKIDTKANKK</sequence>
<evidence type="ECO:0000259" key="2">
    <source>
        <dbReference type="PROSITE" id="PS50081"/>
    </source>
</evidence>
<feature type="domain" description="Phorbol-ester/DAG-type" evidence="2">
    <location>
        <begin position="161"/>
        <end position="210"/>
    </location>
</feature>
<dbReference type="PROSITE" id="PS50081">
    <property type="entry name" value="ZF_DAG_PE_2"/>
    <property type="match status" value="1"/>
</dbReference>
<feature type="region of interest" description="Disordered" evidence="1">
    <location>
        <begin position="398"/>
        <end position="435"/>
    </location>
</feature>
<keyword evidence="5" id="KW-1185">Reference proteome</keyword>
<gene>
    <name evidence="4" type="ORF">MCOR_40140</name>
</gene>
<evidence type="ECO:0000259" key="3">
    <source>
        <dbReference type="PROSITE" id="PS50878"/>
    </source>
</evidence>
<evidence type="ECO:0008006" key="6">
    <source>
        <dbReference type="Google" id="ProtNLM"/>
    </source>
</evidence>
<organism evidence="4 5">
    <name type="scientific">Mytilus coruscus</name>
    <name type="common">Sea mussel</name>
    <dbReference type="NCBI Taxonomy" id="42192"/>
    <lineage>
        <taxon>Eukaryota</taxon>
        <taxon>Metazoa</taxon>
        <taxon>Spiralia</taxon>
        <taxon>Lophotrochozoa</taxon>
        <taxon>Mollusca</taxon>
        <taxon>Bivalvia</taxon>
        <taxon>Autobranchia</taxon>
        <taxon>Pteriomorphia</taxon>
        <taxon>Mytilida</taxon>
        <taxon>Mytiloidea</taxon>
        <taxon>Mytilidae</taxon>
        <taxon>Mytilinae</taxon>
        <taxon>Mytilus</taxon>
    </lineage>
</organism>
<reference evidence="4 5" key="1">
    <citation type="submission" date="2020-06" db="EMBL/GenBank/DDBJ databases">
        <authorList>
            <person name="Li R."/>
            <person name="Bekaert M."/>
        </authorList>
    </citation>
    <scope>NUCLEOTIDE SEQUENCE [LARGE SCALE GENOMIC DNA]</scope>
    <source>
        <strain evidence="5">wild</strain>
    </source>
</reference>
<evidence type="ECO:0000256" key="1">
    <source>
        <dbReference type="SAM" id="MobiDB-lite"/>
    </source>
</evidence>